<dbReference type="Gene3D" id="3.40.50.150">
    <property type="entry name" value="Vaccinia Virus protein VP39"/>
    <property type="match status" value="2"/>
</dbReference>
<dbReference type="GO" id="GO:0008168">
    <property type="term" value="F:methyltransferase activity"/>
    <property type="evidence" value="ECO:0007669"/>
    <property type="project" value="UniProtKB-KW"/>
</dbReference>
<evidence type="ECO:0000259" key="8">
    <source>
        <dbReference type="Pfam" id="PF08468"/>
    </source>
</evidence>
<keyword evidence="10" id="KW-1185">Reference proteome</keyword>
<organism evidence="9 10">
    <name type="scientific">Fluctibacter corallii</name>
    <dbReference type="NCBI Taxonomy" id="2984329"/>
    <lineage>
        <taxon>Bacteria</taxon>
        <taxon>Pseudomonadati</taxon>
        <taxon>Pseudomonadota</taxon>
        <taxon>Gammaproteobacteria</taxon>
        <taxon>Alteromonadales</taxon>
        <taxon>Alteromonadaceae</taxon>
        <taxon>Fluctibacter</taxon>
    </lineage>
</organism>
<keyword evidence="1 6" id="KW-0963">Cytoplasm</keyword>
<sequence length="338" mass="36479">MLSAPSQVLVRNASLFSDGKWALVNAADAAIFNGLPEASLCGFHQFYDIYEQAQQTSRCAHTFSADFAPEERLDGAVIYMPKAKKHAAMLIANIAACIKPNGTLMLVGENKSGIKSAAKLLESVGSQVNKIDSARHCALFATQIDNTVKPFVLADWVSEQGITFNGNSIQLTSLPGVFSHGELDAGTALLLEEFSAQPDKNVLDFACGNGVIGICMATLNPSINLTMTDVSALALYCAERSVAANNVKATIIPSNGLSNIEGKFNRVYTNPPFHTGIKTDYSITEKLIKGLSTHMHNDAKLTLVANRFLKYPDLLEATFKHFATIAQTSKFSLYHAVK</sequence>
<comment type="subunit">
    <text evidence="6">Monomer.</text>
</comment>
<evidence type="ECO:0000256" key="2">
    <source>
        <dbReference type="ARBA" id="ARBA00022552"/>
    </source>
</evidence>
<dbReference type="EMBL" id="JAOWKX010000007">
    <property type="protein sequence ID" value="MCV2885745.1"/>
    <property type="molecule type" value="Genomic_DNA"/>
</dbReference>
<gene>
    <name evidence="6" type="primary">rsmC</name>
    <name evidence="9" type="ORF">OE749_13690</name>
</gene>
<dbReference type="PANTHER" id="PTHR47816">
    <property type="entry name" value="RIBOSOMAL RNA SMALL SUBUNIT METHYLTRANSFERASE C"/>
    <property type="match status" value="1"/>
</dbReference>
<dbReference type="GO" id="GO:0032259">
    <property type="term" value="P:methylation"/>
    <property type="evidence" value="ECO:0007669"/>
    <property type="project" value="UniProtKB-KW"/>
</dbReference>
<reference evidence="9 10" key="1">
    <citation type="submission" date="2022-10" db="EMBL/GenBank/DDBJ databases">
        <title>Aestuariibacter sp. AA17 isolated from Montipora capitata coral fragment.</title>
        <authorList>
            <person name="Emsley S.A."/>
            <person name="Pfannmuller K.M."/>
            <person name="Loughran R.M."/>
            <person name="Shlafstein M."/>
            <person name="Papke E."/>
            <person name="Saw J.H."/>
            <person name="Ushijima B."/>
            <person name="Videau P."/>
        </authorList>
    </citation>
    <scope>NUCLEOTIDE SEQUENCE [LARGE SCALE GENOMIC DNA]</scope>
    <source>
        <strain evidence="9 10">AA17</strain>
    </source>
</reference>
<evidence type="ECO:0000313" key="9">
    <source>
        <dbReference type="EMBL" id="MCV2885745.1"/>
    </source>
</evidence>
<dbReference type="InterPro" id="IPR013675">
    <property type="entry name" value="Mtase_sm_N"/>
</dbReference>
<dbReference type="HAMAP" id="MF_01862">
    <property type="entry name" value="16SrRNA_methyltr_C"/>
    <property type="match status" value="1"/>
</dbReference>
<dbReference type="PROSITE" id="PS00092">
    <property type="entry name" value="N6_MTASE"/>
    <property type="match status" value="1"/>
</dbReference>
<dbReference type="Proteomes" id="UP001652504">
    <property type="component" value="Unassembled WGS sequence"/>
</dbReference>
<accession>A0ABT3AAR2</accession>
<keyword evidence="3 6" id="KW-0489">Methyltransferase</keyword>
<feature type="domain" description="Methyltransferase small N-terminal" evidence="8">
    <location>
        <begin position="6"/>
        <end position="159"/>
    </location>
</feature>
<dbReference type="Pfam" id="PF05175">
    <property type="entry name" value="MTS"/>
    <property type="match status" value="1"/>
</dbReference>
<proteinExistence type="inferred from homology"/>
<evidence type="ECO:0000256" key="1">
    <source>
        <dbReference type="ARBA" id="ARBA00022490"/>
    </source>
</evidence>
<dbReference type="InterPro" id="IPR029063">
    <property type="entry name" value="SAM-dependent_MTases_sf"/>
</dbReference>
<comment type="function">
    <text evidence="6">Specifically methylates the guanine in position 1207 of 16S rRNA in the 30S particle.</text>
</comment>
<evidence type="ECO:0000256" key="3">
    <source>
        <dbReference type="ARBA" id="ARBA00022603"/>
    </source>
</evidence>
<comment type="caution">
    <text evidence="9">The sequence shown here is derived from an EMBL/GenBank/DDBJ whole genome shotgun (WGS) entry which is preliminary data.</text>
</comment>
<comment type="similarity">
    <text evidence="6">Belongs to the methyltransferase superfamily. RsmC family.</text>
</comment>
<keyword evidence="4 6" id="KW-0808">Transferase</keyword>
<feature type="domain" description="Methyltransferase small" evidence="7">
    <location>
        <begin position="169"/>
        <end position="334"/>
    </location>
</feature>
<evidence type="ECO:0000256" key="4">
    <source>
        <dbReference type="ARBA" id="ARBA00022679"/>
    </source>
</evidence>
<comment type="catalytic activity">
    <reaction evidence="6">
        <text>guanosine(1207) in 16S rRNA + S-adenosyl-L-methionine = N(2)-methylguanosine(1207) in 16S rRNA + S-adenosyl-L-homocysteine + H(+)</text>
        <dbReference type="Rhea" id="RHEA:42736"/>
        <dbReference type="Rhea" id="RHEA-COMP:10213"/>
        <dbReference type="Rhea" id="RHEA-COMP:10214"/>
        <dbReference type="ChEBI" id="CHEBI:15378"/>
        <dbReference type="ChEBI" id="CHEBI:57856"/>
        <dbReference type="ChEBI" id="CHEBI:59789"/>
        <dbReference type="ChEBI" id="CHEBI:74269"/>
        <dbReference type="ChEBI" id="CHEBI:74481"/>
        <dbReference type="EC" id="2.1.1.172"/>
    </reaction>
</comment>
<dbReference type="InterPro" id="IPR046977">
    <property type="entry name" value="RsmC/RlmG"/>
</dbReference>
<evidence type="ECO:0000256" key="5">
    <source>
        <dbReference type="ARBA" id="ARBA00022691"/>
    </source>
</evidence>
<dbReference type="SUPFAM" id="SSF53335">
    <property type="entry name" value="S-adenosyl-L-methionine-dependent methyltransferases"/>
    <property type="match status" value="1"/>
</dbReference>
<protein>
    <recommendedName>
        <fullName evidence="6">Ribosomal RNA small subunit methyltransferase C</fullName>
        <ecNumber evidence="6">2.1.1.172</ecNumber>
    </recommendedName>
    <alternativeName>
        <fullName evidence="6">16S rRNA m2G1207 methyltransferase</fullName>
    </alternativeName>
    <alternativeName>
        <fullName evidence="6">rRNA (guanine-N(2)-)-methyltransferase RsmC</fullName>
    </alternativeName>
</protein>
<dbReference type="InterPro" id="IPR023543">
    <property type="entry name" value="rRNA_ssu_MeTfrase_C"/>
</dbReference>
<dbReference type="CDD" id="cd02440">
    <property type="entry name" value="AdoMet_MTases"/>
    <property type="match status" value="1"/>
</dbReference>
<dbReference type="InterPro" id="IPR002052">
    <property type="entry name" value="DNA_methylase_N6_adenine_CS"/>
</dbReference>
<dbReference type="Pfam" id="PF08468">
    <property type="entry name" value="MTS_N"/>
    <property type="match status" value="1"/>
</dbReference>
<dbReference type="InterPro" id="IPR007848">
    <property type="entry name" value="Small_mtfrase_dom"/>
</dbReference>
<dbReference type="PANTHER" id="PTHR47816:SF4">
    <property type="entry name" value="RIBOSOMAL RNA SMALL SUBUNIT METHYLTRANSFERASE C"/>
    <property type="match status" value="1"/>
</dbReference>
<evidence type="ECO:0000259" key="7">
    <source>
        <dbReference type="Pfam" id="PF05175"/>
    </source>
</evidence>
<keyword evidence="5 6" id="KW-0949">S-adenosyl-L-methionine</keyword>
<evidence type="ECO:0000256" key="6">
    <source>
        <dbReference type="HAMAP-Rule" id="MF_01862"/>
    </source>
</evidence>
<dbReference type="EC" id="2.1.1.172" evidence="6"/>
<comment type="subcellular location">
    <subcellularLocation>
        <location evidence="6">Cytoplasm</location>
    </subcellularLocation>
</comment>
<keyword evidence="2 6" id="KW-0698">rRNA processing</keyword>
<name>A0ABT3AAR2_9ALTE</name>
<evidence type="ECO:0000313" key="10">
    <source>
        <dbReference type="Proteomes" id="UP001652504"/>
    </source>
</evidence>